<comment type="caution">
    <text evidence="9">The sequence shown here is derived from an EMBL/GenBank/DDBJ whole genome shotgun (WGS) entry which is preliminary data.</text>
</comment>
<gene>
    <name evidence="7" type="primary">pyrF</name>
    <name evidence="9" type="ORF">HNR73_007358</name>
</gene>
<dbReference type="HAMAP" id="MF_01215">
    <property type="entry name" value="OMPdecase_type2"/>
    <property type="match status" value="1"/>
</dbReference>
<accession>A0A841FXK3</accession>
<keyword evidence="10" id="KW-1185">Reference proteome</keyword>
<dbReference type="PROSITE" id="PS00156">
    <property type="entry name" value="OMPDECASE"/>
    <property type="match status" value="1"/>
</dbReference>
<dbReference type="PANTHER" id="PTHR43375">
    <property type="entry name" value="OROTIDINE 5'-PHOSPHATE DECARBOXYLASE"/>
    <property type="match status" value="1"/>
</dbReference>
<dbReference type="EMBL" id="JACHGT010000022">
    <property type="protein sequence ID" value="MBB6039463.1"/>
    <property type="molecule type" value="Genomic_DNA"/>
</dbReference>
<dbReference type="UniPathway" id="UPA00070">
    <property type="reaction ID" value="UER00120"/>
</dbReference>
<evidence type="ECO:0000256" key="5">
    <source>
        <dbReference type="ARBA" id="ARBA00023239"/>
    </source>
</evidence>
<proteinExistence type="inferred from homology"/>
<dbReference type="CDD" id="cd04725">
    <property type="entry name" value="OMP_decarboxylase_like"/>
    <property type="match status" value="1"/>
</dbReference>
<dbReference type="Gene3D" id="3.20.20.70">
    <property type="entry name" value="Aldolase class I"/>
    <property type="match status" value="1"/>
</dbReference>
<dbReference type="GO" id="GO:0044205">
    <property type="term" value="P:'de novo' UMP biosynthetic process"/>
    <property type="evidence" value="ECO:0007669"/>
    <property type="project" value="UniProtKB-UniRule"/>
</dbReference>
<dbReference type="InterPro" id="IPR018089">
    <property type="entry name" value="OMPdecase_AS"/>
</dbReference>
<dbReference type="InterPro" id="IPR013785">
    <property type="entry name" value="Aldolase_TIM"/>
</dbReference>
<evidence type="ECO:0000259" key="8">
    <source>
        <dbReference type="SMART" id="SM00934"/>
    </source>
</evidence>
<feature type="active site" description="Proton donor" evidence="7">
    <location>
        <position position="98"/>
    </location>
</feature>
<evidence type="ECO:0000256" key="7">
    <source>
        <dbReference type="HAMAP-Rule" id="MF_01215"/>
    </source>
</evidence>
<organism evidence="9 10">
    <name type="scientific">Phytomonospora endophytica</name>
    <dbReference type="NCBI Taxonomy" id="714109"/>
    <lineage>
        <taxon>Bacteria</taxon>
        <taxon>Bacillati</taxon>
        <taxon>Actinomycetota</taxon>
        <taxon>Actinomycetes</taxon>
        <taxon>Micromonosporales</taxon>
        <taxon>Micromonosporaceae</taxon>
        <taxon>Phytomonospora</taxon>
    </lineage>
</organism>
<dbReference type="RefSeq" id="WP_184792544.1">
    <property type="nucleotide sequence ID" value="NZ_BONT01000084.1"/>
</dbReference>
<dbReference type="InterPro" id="IPR011995">
    <property type="entry name" value="OMPdecase_type-2"/>
</dbReference>
<dbReference type="GO" id="GO:0004590">
    <property type="term" value="F:orotidine-5'-phosphate decarboxylase activity"/>
    <property type="evidence" value="ECO:0007669"/>
    <property type="project" value="UniProtKB-UniRule"/>
</dbReference>
<sequence>MVDKTFGAKAHKALSKRGPLCVGIDPHAGLLRHWGLSDDVASLERFCRTMVESVADTAAFVKPQSAFFERFGSKGIAVLEKVVAECRAAGALVIIDAKRGDIGSTMSAYASAYLDPASPLSCDAVTASPFLGFGSLTPMFDLAEAHNRGVFVLALTSNPEGASVQRARRSDGRTVAQSIVDDIAAVNEDAEPLGSIGAVIGATVKGACAENSGSITAVREHTHGITHATPQSDSAHDLMKINGPILVPGMGAQGGKPSDLKRVLGRAAAAAIPSYSREIARQGPSPAAIKEAVARTLDECRSALRR</sequence>
<dbReference type="InterPro" id="IPR011060">
    <property type="entry name" value="RibuloseP-bd_barrel"/>
</dbReference>
<name>A0A841FXK3_9ACTN</name>
<dbReference type="InterPro" id="IPR001754">
    <property type="entry name" value="OMPdeCOase_dom"/>
</dbReference>
<protein>
    <recommendedName>
        <fullName evidence="7">Orotidine 5'-phosphate decarboxylase</fullName>
        <ecNumber evidence="7">4.1.1.23</ecNumber>
    </recommendedName>
    <alternativeName>
        <fullName evidence="7">OMP decarboxylase</fullName>
        <shortName evidence="7">OMPDCase</shortName>
        <shortName evidence="7">OMPdecase</shortName>
    </alternativeName>
</protein>
<evidence type="ECO:0000256" key="2">
    <source>
        <dbReference type="ARBA" id="ARBA00008847"/>
    </source>
</evidence>
<keyword evidence="3 7" id="KW-0210">Decarboxylase</keyword>
<dbReference type="AlphaFoldDB" id="A0A841FXK3"/>
<keyword evidence="5 7" id="KW-0456">Lyase</keyword>
<dbReference type="Pfam" id="PF00215">
    <property type="entry name" value="OMPdecase"/>
    <property type="match status" value="1"/>
</dbReference>
<feature type="domain" description="Orotidine 5'-phosphate decarboxylase" evidence="8">
    <location>
        <begin position="19"/>
        <end position="292"/>
    </location>
</feature>
<dbReference type="Proteomes" id="UP000548476">
    <property type="component" value="Unassembled WGS sequence"/>
</dbReference>
<dbReference type="SMART" id="SM00934">
    <property type="entry name" value="OMPdecase"/>
    <property type="match status" value="1"/>
</dbReference>
<dbReference type="SUPFAM" id="SSF51366">
    <property type="entry name" value="Ribulose-phoshate binding barrel"/>
    <property type="match status" value="1"/>
</dbReference>
<comment type="pathway">
    <text evidence="1 7">Pyrimidine metabolism; UMP biosynthesis via de novo pathway; UMP from orotate: step 2/2.</text>
</comment>
<comment type="similarity">
    <text evidence="2 7">Belongs to the OMP decarboxylase family. Type 2 subfamily.</text>
</comment>
<evidence type="ECO:0000256" key="3">
    <source>
        <dbReference type="ARBA" id="ARBA00022793"/>
    </source>
</evidence>
<evidence type="ECO:0000256" key="1">
    <source>
        <dbReference type="ARBA" id="ARBA00004861"/>
    </source>
</evidence>
<comment type="catalytic activity">
    <reaction evidence="6 7">
        <text>orotidine 5'-phosphate + H(+) = UMP + CO2</text>
        <dbReference type="Rhea" id="RHEA:11596"/>
        <dbReference type="ChEBI" id="CHEBI:15378"/>
        <dbReference type="ChEBI" id="CHEBI:16526"/>
        <dbReference type="ChEBI" id="CHEBI:57538"/>
        <dbReference type="ChEBI" id="CHEBI:57865"/>
        <dbReference type="EC" id="4.1.1.23"/>
    </reaction>
</comment>
<dbReference type="PANTHER" id="PTHR43375:SF1">
    <property type="entry name" value="OROTIDINE 5'-PHOSPHATE DECARBOXYLASE"/>
    <property type="match status" value="1"/>
</dbReference>
<evidence type="ECO:0000313" key="10">
    <source>
        <dbReference type="Proteomes" id="UP000548476"/>
    </source>
</evidence>
<reference evidence="9 10" key="1">
    <citation type="submission" date="2020-08" db="EMBL/GenBank/DDBJ databases">
        <title>Genomic Encyclopedia of Type Strains, Phase IV (KMG-IV): sequencing the most valuable type-strain genomes for metagenomic binning, comparative biology and taxonomic classification.</title>
        <authorList>
            <person name="Goeker M."/>
        </authorList>
    </citation>
    <scope>NUCLEOTIDE SEQUENCE [LARGE SCALE GENOMIC DNA]</scope>
    <source>
        <strain evidence="9 10">YIM 65646</strain>
    </source>
</reference>
<dbReference type="GO" id="GO:0006207">
    <property type="term" value="P:'de novo' pyrimidine nucleobase biosynthetic process"/>
    <property type="evidence" value="ECO:0007669"/>
    <property type="project" value="InterPro"/>
</dbReference>
<evidence type="ECO:0000256" key="4">
    <source>
        <dbReference type="ARBA" id="ARBA00022975"/>
    </source>
</evidence>
<evidence type="ECO:0000313" key="9">
    <source>
        <dbReference type="EMBL" id="MBB6039463.1"/>
    </source>
</evidence>
<keyword evidence="4 7" id="KW-0665">Pyrimidine biosynthesis</keyword>
<dbReference type="NCBIfam" id="TIGR02127">
    <property type="entry name" value="pyrF_sub2"/>
    <property type="match status" value="1"/>
</dbReference>
<evidence type="ECO:0000256" key="6">
    <source>
        <dbReference type="ARBA" id="ARBA00049157"/>
    </source>
</evidence>
<dbReference type="EC" id="4.1.1.23" evidence="7"/>